<reference evidence="1 2" key="1">
    <citation type="submission" date="2015-08" db="EMBL/GenBank/DDBJ databases">
        <title>Next Generation Sequencing and Analysis of the Genome of Puccinia sorghi L Schw, the Causal Agent of Maize Common Rust.</title>
        <authorList>
            <person name="Rochi L."/>
            <person name="Burguener G."/>
            <person name="Darino M."/>
            <person name="Turjanski A."/>
            <person name="Kreff E."/>
            <person name="Dieguez M.J."/>
            <person name="Sacco F."/>
        </authorList>
    </citation>
    <scope>NUCLEOTIDE SEQUENCE [LARGE SCALE GENOMIC DNA]</scope>
    <source>
        <strain evidence="1 2">RO10H11247</strain>
    </source>
</reference>
<gene>
    <name evidence="1" type="ORF">VP01_9219g1</name>
</gene>
<evidence type="ECO:0000313" key="2">
    <source>
        <dbReference type="Proteomes" id="UP000037035"/>
    </source>
</evidence>
<name>A0A0L6U9E4_9BASI</name>
<dbReference type="OrthoDB" id="4363844at2759"/>
<feature type="non-terminal residue" evidence="1">
    <location>
        <position position="91"/>
    </location>
</feature>
<dbReference type="Proteomes" id="UP000037035">
    <property type="component" value="Unassembled WGS sequence"/>
</dbReference>
<feature type="non-terminal residue" evidence="1">
    <location>
        <position position="1"/>
    </location>
</feature>
<proteinExistence type="predicted"/>
<evidence type="ECO:0000313" key="1">
    <source>
        <dbReference type="EMBL" id="KNZ44385.1"/>
    </source>
</evidence>
<dbReference type="AlphaFoldDB" id="A0A0L6U9E4"/>
<accession>A0A0L6U9E4</accession>
<organism evidence="1 2">
    <name type="scientific">Puccinia sorghi</name>
    <dbReference type="NCBI Taxonomy" id="27349"/>
    <lineage>
        <taxon>Eukaryota</taxon>
        <taxon>Fungi</taxon>
        <taxon>Dikarya</taxon>
        <taxon>Basidiomycota</taxon>
        <taxon>Pucciniomycotina</taxon>
        <taxon>Pucciniomycetes</taxon>
        <taxon>Pucciniales</taxon>
        <taxon>Pucciniaceae</taxon>
        <taxon>Puccinia</taxon>
    </lineage>
</organism>
<comment type="caution">
    <text evidence="1">The sequence shown here is derived from an EMBL/GenBank/DDBJ whole genome shotgun (WGS) entry which is preliminary data.</text>
</comment>
<sequence>SCKIAKSERHHHHLPESIPRNHPLDLFVTDVLGPLEADPFGHQFLLMARNHASTFSFVFPMKTHAEVPDLLIDLIKKIHCTCLKLANFAKS</sequence>
<dbReference type="EMBL" id="LAVV01014848">
    <property type="protein sequence ID" value="KNZ44385.1"/>
    <property type="molecule type" value="Genomic_DNA"/>
</dbReference>
<keyword evidence="2" id="KW-1185">Reference proteome</keyword>
<protein>
    <submittedName>
        <fullName evidence="1">Uncharacterized protein</fullName>
    </submittedName>
</protein>
<dbReference type="VEuPathDB" id="FungiDB:VP01_9219g1"/>